<gene>
    <name evidence="4" type="primary">recD</name>
    <name evidence="4" type="ORF">H8E19_13650</name>
</gene>
<evidence type="ECO:0000313" key="4">
    <source>
        <dbReference type="EMBL" id="MBC8178445.1"/>
    </source>
</evidence>
<dbReference type="GO" id="GO:0008854">
    <property type="term" value="F:exodeoxyribonuclease V activity"/>
    <property type="evidence" value="ECO:0007669"/>
    <property type="project" value="UniProtKB-EC"/>
</dbReference>
<sequence length="653" mass="74018">MERETTQFIDKLIGLGILRKEIEADIRYIYRCSQKLELPFLDYMNIRDLVEMGGYEDDSPLLAVLICMFGVLQEGSLCLDLDEEKLCTGLLSFIEEQEAGEIAREFLSGLSRDKYKGLITRNGDEYLPLILSETKGRKLLYFQKFYLHEKFLRLRIEALLTAEPAFKIPESTIEAYLEDIYSPQLSVRVSKGGLPIEQDKHQVEAIRLSLRSQFSIISGGPGTGKTFLMVNIIRCLMRAGIGVEEILLGAPTGRAAQRMTEAIQYNINTIRGPSEDDKGLLNLKGSTLHKILRYRSYDHGFYYGEGNPLPASVIILDEVSMVDVVMMEKFLRAVDPTRTKLIFLGDKDQLPSVEAGAVFAEMSDGIRAERFKGRLTVLEKTYRSGANLLRLAKQINRGIAPEYSTLPFDSALQLKPDKWAFVQNDGVRAWRNHIRLWTDYHYLRPIKGDSRSFKDLIGEACGMDHAELLNSDPGLEILGEIFNRVGSARVLSLVRNGIYGCTGINREVADYLSLEFGPSAWTKEWYFSGAVIMITRNDYSKEVFNGDVGVVIREGRGVYRAFFPRSGSYITFSMDLLPPWELAFAMTVHKSQGSEFHDVLLVLPEDEAHRLLTREIVYTGITRAKKRLIIYGTESGLNNALERQIERQSGLRW</sequence>
<dbReference type="Pfam" id="PF13538">
    <property type="entry name" value="UvrD_C_2"/>
    <property type="match status" value="1"/>
</dbReference>
<dbReference type="PANTHER" id="PTHR43788:SF6">
    <property type="entry name" value="DNA HELICASE B"/>
    <property type="match status" value="1"/>
</dbReference>
<dbReference type="SUPFAM" id="SSF52540">
    <property type="entry name" value="P-loop containing nucleoside triphosphate hydrolases"/>
    <property type="match status" value="2"/>
</dbReference>
<dbReference type="InterPro" id="IPR050534">
    <property type="entry name" value="Coronavir_polyprotein_1ab"/>
</dbReference>
<dbReference type="EMBL" id="JACNJD010000281">
    <property type="protein sequence ID" value="MBC8178445.1"/>
    <property type="molecule type" value="Genomic_DNA"/>
</dbReference>
<dbReference type="Gene3D" id="3.40.50.300">
    <property type="entry name" value="P-loop containing nucleotide triphosphate hydrolases"/>
    <property type="match status" value="2"/>
</dbReference>
<dbReference type="PANTHER" id="PTHR43788">
    <property type="entry name" value="DNA2/NAM7 HELICASE FAMILY MEMBER"/>
    <property type="match status" value="1"/>
</dbReference>
<dbReference type="EC" id="3.1.11.5" evidence="4"/>
<dbReference type="GO" id="GO:0006310">
    <property type="term" value="P:DNA recombination"/>
    <property type="evidence" value="ECO:0007669"/>
    <property type="project" value="InterPro"/>
</dbReference>
<dbReference type="GO" id="GO:0009338">
    <property type="term" value="C:exodeoxyribonuclease V complex"/>
    <property type="evidence" value="ECO:0007669"/>
    <property type="project" value="InterPro"/>
</dbReference>
<reference evidence="4 5" key="1">
    <citation type="submission" date="2020-08" db="EMBL/GenBank/DDBJ databases">
        <title>Bridging the membrane lipid divide: bacteria of the FCB group superphylum have the potential to synthesize archaeal ether lipids.</title>
        <authorList>
            <person name="Villanueva L."/>
            <person name="Von Meijenfeldt F.A.B."/>
            <person name="Westbye A.B."/>
            <person name="Yadav S."/>
            <person name="Hopmans E.C."/>
            <person name="Dutilh B.E."/>
            <person name="Sinninghe Damste J.S."/>
        </authorList>
    </citation>
    <scope>NUCLEOTIDE SEQUENCE [LARGE SCALE GENOMIC DNA]</scope>
    <source>
        <strain evidence="4">NIOZ-UU27</strain>
    </source>
</reference>
<dbReference type="InterPro" id="IPR027417">
    <property type="entry name" value="P-loop_NTPase"/>
</dbReference>
<dbReference type="NCBIfam" id="TIGR01447">
    <property type="entry name" value="recD"/>
    <property type="match status" value="1"/>
</dbReference>
<dbReference type="InterPro" id="IPR027785">
    <property type="entry name" value="UvrD-like_helicase_C"/>
</dbReference>
<dbReference type="Gene3D" id="2.30.30.940">
    <property type="match status" value="1"/>
</dbReference>
<dbReference type="AlphaFoldDB" id="A0A8J6T400"/>
<feature type="domain" description="UvrD-like helicase C-terminal" evidence="3">
    <location>
        <begin position="583"/>
        <end position="631"/>
    </location>
</feature>
<dbReference type="CDD" id="cd18809">
    <property type="entry name" value="SF1_C_RecD"/>
    <property type="match status" value="1"/>
</dbReference>
<comment type="caution">
    <text evidence="4">The sequence shown here is derived from an EMBL/GenBank/DDBJ whole genome shotgun (WGS) entry which is preliminary data.</text>
</comment>
<dbReference type="CDD" id="cd17933">
    <property type="entry name" value="DEXSc_RecD-like"/>
    <property type="match status" value="1"/>
</dbReference>
<dbReference type="HAMAP" id="MF_01487">
    <property type="entry name" value="RecD"/>
    <property type="match status" value="1"/>
</dbReference>
<dbReference type="GO" id="GO:0017116">
    <property type="term" value="F:single-stranded DNA helicase activity"/>
    <property type="evidence" value="ECO:0007669"/>
    <property type="project" value="TreeGrafter"/>
</dbReference>
<dbReference type="GO" id="GO:0005524">
    <property type="term" value="F:ATP binding"/>
    <property type="evidence" value="ECO:0007669"/>
    <property type="project" value="UniProtKB-KW"/>
</dbReference>
<dbReference type="Pfam" id="PF13245">
    <property type="entry name" value="AAA_19"/>
    <property type="match status" value="1"/>
</dbReference>
<accession>A0A8J6T400</accession>
<dbReference type="GO" id="GO:0006302">
    <property type="term" value="P:double-strand break repair"/>
    <property type="evidence" value="ECO:0007669"/>
    <property type="project" value="InterPro"/>
</dbReference>
<evidence type="ECO:0000256" key="2">
    <source>
        <dbReference type="ARBA" id="ARBA00022840"/>
    </source>
</evidence>
<evidence type="ECO:0000256" key="1">
    <source>
        <dbReference type="ARBA" id="ARBA00022741"/>
    </source>
</evidence>
<dbReference type="InterPro" id="IPR006344">
    <property type="entry name" value="RecD"/>
</dbReference>
<keyword evidence="2" id="KW-0067">ATP-binding</keyword>
<keyword evidence="4" id="KW-0378">Hydrolase</keyword>
<keyword evidence="1" id="KW-0547">Nucleotide-binding</keyword>
<name>A0A8J6T400_9DELT</name>
<proteinExistence type="inferred from homology"/>
<organism evidence="4 5">
    <name type="scientific">Candidatus Desulfacyla euxinica</name>
    <dbReference type="NCBI Taxonomy" id="2841693"/>
    <lineage>
        <taxon>Bacteria</taxon>
        <taxon>Deltaproteobacteria</taxon>
        <taxon>Candidatus Desulfacyla</taxon>
    </lineage>
</organism>
<evidence type="ECO:0000259" key="3">
    <source>
        <dbReference type="Pfam" id="PF13538"/>
    </source>
</evidence>
<protein>
    <submittedName>
        <fullName evidence="4">Exodeoxyribonuclease V subunit alpha</fullName>
        <ecNumber evidence="4">3.1.11.5</ecNumber>
    </submittedName>
</protein>
<dbReference type="Proteomes" id="UP000650524">
    <property type="component" value="Unassembled WGS sequence"/>
</dbReference>
<evidence type="ECO:0000313" key="5">
    <source>
        <dbReference type="Proteomes" id="UP000650524"/>
    </source>
</evidence>